<keyword evidence="3" id="KW-1185">Reference proteome</keyword>
<reference evidence="3" key="1">
    <citation type="submission" date="2016-10" db="EMBL/GenBank/DDBJ databases">
        <authorList>
            <person name="Varghese N."/>
            <person name="Submissions S."/>
        </authorList>
    </citation>
    <scope>NUCLEOTIDE SEQUENCE [LARGE SCALE GENOMIC DNA]</scope>
    <source>
        <strain evidence="3">DSM 3669</strain>
    </source>
</reference>
<dbReference type="STRING" id="39060.SAMN05660706_10912"/>
<organism evidence="2 3">
    <name type="scientific">Desulfoscipio geothermicus DSM 3669</name>
    <dbReference type="NCBI Taxonomy" id="1121426"/>
    <lineage>
        <taxon>Bacteria</taxon>
        <taxon>Bacillati</taxon>
        <taxon>Bacillota</taxon>
        <taxon>Clostridia</taxon>
        <taxon>Eubacteriales</taxon>
        <taxon>Desulfallaceae</taxon>
        <taxon>Desulfoscipio</taxon>
    </lineage>
</organism>
<evidence type="ECO:0000256" key="1">
    <source>
        <dbReference type="SAM" id="Coils"/>
    </source>
</evidence>
<name>A0A1I6DD81_9FIRM</name>
<dbReference type="RefSeq" id="WP_092482719.1">
    <property type="nucleotide sequence ID" value="NZ_FOYM01000009.1"/>
</dbReference>
<protein>
    <submittedName>
        <fullName evidence="2">Uncharacterized protein</fullName>
    </submittedName>
</protein>
<sequence length="78" mass="9109">MDYSDPGQRYKKGMTYDEKVNFSYELEQEIVENKKELARLQSAGAGDTRIKELEERISKNEKLLQTVQNDIHGLQNVF</sequence>
<dbReference type="EMBL" id="FOYM01000009">
    <property type="protein sequence ID" value="SFR03347.1"/>
    <property type="molecule type" value="Genomic_DNA"/>
</dbReference>
<gene>
    <name evidence="2" type="ORF">SAMN05660706_10912</name>
</gene>
<dbReference type="OrthoDB" id="1808684at2"/>
<dbReference type="AlphaFoldDB" id="A0A1I6DD81"/>
<evidence type="ECO:0000313" key="3">
    <source>
        <dbReference type="Proteomes" id="UP000199584"/>
    </source>
</evidence>
<accession>A0A1I6DD81</accession>
<keyword evidence="1" id="KW-0175">Coiled coil</keyword>
<evidence type="ECO:0000313" key="2">
    <source>
        <dbReference type="EMBL" id="SFR03347.1"/>
    </source>
</evidence>
<dbReference type="Proteomes" id="UP000199584">
    <property type="component" value="Unassembled WGS sequence"/>
</dbReference>
<proteinExistence type="predicted"/>
<feature type="coiled-coil region" evidence="1">
    <location>
        <begin position="23"/>
        <end position="70"/>
    </location>
</feature>